<gene>
    <name evidence="3" type="ORF">G3I74_15435</name>
</gene>
<accession>A0A845V7J2</accession>
<protein>
    <submittedName>
        <fullName evidence="3">AbrB/MazE/SpoVT family DNA-binding domain-containing protein</fullName>
    </submittedName>
</protein>
<feature type="domain" description="SpoVT-AbrB" evidence="2">
    <location>
        <begin position="3"/>
        <end position="48"/>
    </location>
</feature>
<dbReference type="Pfam" id="PF04014">
    <property type="entry name" value="MazE_antitoxin"/>
    <property type="match status" value="1"/>
</dbReference>
<dbReference type="GO" id="GO:0003677">
    <property type="term" value="F:DNA binding"/>
    <property type="evidence" value="ECO:0007669"/>
    <property type="project" value="UniProtKB-UniRule"/>
</dbReference>
<keyword evidence="1 3" id="KW-0238">DNA-binding</keyword>
<evidence type="ECO:0000313" key="3">
    <source>
        <dbReference type="EMBL" id="NDY97116.1"/>
    </source>
</evidence>
<comment type="caution">
    <text evidence="3">The sequence shown here is derived from an EMBL/GenBank/DDBJ whole genome shotgun (WGS) entry which is preliminary data.</text>
</comment>
<dbReference type="NCBIfam" id="TIGR01439">
    <property type="entry name" value="lp_hng_hel_AbrB"/>
    <property type="match status" value="1"/>
</dbReference>
<proteinExistence type="predicted"/>
<dbReference type="AlphaFoldDB" id="A0A845V7J2"/>
<organism evidence="3 4">
    <name type="scientific">Wenzhouxiangella limi</name>
    <dbReference type="NCBI Taxonomy" id="2707351"/>
    <lineage>
        <taxon>Bacteria</taxon>
        <taxon>Pseudomonadati</taxon>
        <taxon>Pseudomonadota</taxon>
        <taxon>Gammaproteobacteria</taxon>
        <taxon>Chromatiales</taxon>
        <taxon>Wenzhouxiangellaceae</taxon>
        <taxon>Wenzhouxiangella</taxon>
    </lineage>
</organism>
<evidence type="ECO:0000259" key="2">
    <source>
        <dbReference type="PROSITE" id="PS51740"/>
    </source>
</evidence>
<dbReference type="InterPro" id="IPR037914">
    <property type="entry name" value="SpoVT-AbrB_sf"/>
</dbReference>
<dbReference type="SUPFAM" id="SSF89447">
    <property type="entry name" value="AbrB/MazE/MraZ-like"/>
    <property type="match status" value="1"/>
</dbReference>
<dbReference type="EMBL" id="JAAGSC010000044">
    <property type="protein sequence ID" value="NDY97116.1"/>
    <property type="molecule type" value="Genomic_DNA"/>
</dbReference>
<dbReference type="RefSeq" id="WP_164212481.1">
    <property type="nucleotide sequence ID" value="NZ_JAAGSC010000044.1"/>
</dbReference>
<reference evidence="3 4" key="1">
    <citation type="submission" date="2020-02" db="EMBL/GenBank/DDBJ databases">
        <authorList>
            <person name="Zhang X.-Y."/>
        </authorList>
    </citation>
    <scope>NUCLEOTIDE SEQUENCE [LARGE SCALE GENOMIC DNA]</scope>
    <source>
        <strain evidence="3 4">C33</strain>
    </source>
</reference>
<dbReference type="SMART" id="SM00966">
    <property type="entry name" value="SpoVT_AbrB"/>
    <property type="match status" value="1"/>
</dbReference>
<sequence length="85" mass="9330">MPKETLTISSRGQITLPASLRKRLGLEANAVLTAEVVDGRVVLTPAVVLELEAYDDKQIKAWERADEFSPGELATLEAKLNRDPI</sequence>
<dbReference type="PROSITE" id="PS51740">
    <property type="entry name" value="SPOVT_ABRB"/>
    <property type="match status" value="1"/>
</dbReference>
<evidence type="ECO:0000256" key="1">
    <source>
        <dbReference type="PROSITE-ProRule" id="PRU01076"/>
    </source>
</evidence>
<name>A0A845V7J2_9GAMM</name>
<dbReference type="Proteomes" id="UP000484885">
    <property type="component" value="Unassembled WGS sequence"/>
</dbReference>
<dbReference type="InterPro" id="IPR007159">
    <property type="entry name" value="SpoVT-AbrB_dom"/>
</dbReference>
<keyword evidence="4" id="KW-1185">Reference proteome</keyword>
<dbReference type="Gene3D" id="2.10.260.10">
    <property type="match status" value="1"/>
</dbReference>
<evidence type="ECO:0000313" key="4">
    <source>
        <dbReference type="Proteomes" id="UP000484885"/>
    </source>
</evidence>